<accession>A0A3S4FMY8</accession>
<dbReference type="Pfam" id="PF00823">
    <property type="entry name" value="PPE"/>
    <property type="match status" value="1"/>
</dbReference>
<dbReference type="EMBL" id="LR130759">
    <property type="protein sequence ID" value="VDM88862.1"/>
    <property type="molecule type" value="Genomic_DNA"/>
</dbReference>
<dbReference type="Proteomes" id="UP000269998">
    <property type="component" value="Chromosome"/>
</dbReference>
<evidence type="ECO:0000256" key="2">
    <source>
        <dbReference type="SAM" id="MobiDB-lite"/>
    </source>
</evidence>
<protein>
    <submittedName>
        <fullName evidence="5">Putative PPE family protein PPE47/PPE48</fullName>
    </submittedName>
</protein>
<name>A0A3S4FMY8_9MYCO</name>
<dbReference type="Gene3D" id="1.20.1260.20">
    <property type="entry name" value="PPE superfamily"/>
    <property type="match status" value="1"/>
</dbReference>
<evidence type="ECO:0000313" key="6">
    <source>
        <dbReference type="Proteomes" id="UP000269998"/>
    </source>
</evidence>
<dbReference type="OrthoDB" id="4697428at2"/>
<organism evidence="5 6">
    <name type="scientific">Mycobacterium basiliense</name>
    <dbReference type="NCBI Taxonomy" id="2094119"/>
    <lineage>
        <taxon>Bacteria</taxon>
        <taxon>Bacillati</taxon>
        <taxon>Actinomycetota</taxon>
        <taxon>Actinomycetes</taxon>
        <taxon>Mycobacteriales</taxon>
        <taxon>Mycobacteriaceae</taxon>
        <taxon>Mycobacterium</taxon>
    </lineage>
</organism>
<keyword evidence="6" id="KW-1185">Reference proteome</keyword>
<dbReference type="GO" id="GO:0052572">
    <property type="term" value="P:response to host immune response"/>
    <property type="evidence" value="ECO:0007669"/>
    <property type="project" value="TreeGrafter"/>
</dbReference>
<dbReference type="Pfam" id="PF18878">
    <property type="entry name" value="PPE-PPW"/>
    <property type="match status" value="1"/>
</dbReference>
<dbReference type="PANTHER" id="PTHR46766:SF1">
    <property type="entry name" value="GLUTAMINE-RICH PROTEIN 2"/>
    <property type="match status" value="1"/>
</dbReference>
<evidence type="ECO:0000256" key="1">
    <source>
        <dbReference type="ARBA" id="ARBA00010652"/>
    </source>
</evidence>
<reference evidence="6" key="1">
    <citation type="submission" date="2018-02" db="EMBL/GenBank/DDBJ databases">
        <authorList>
            <person name="Seth-Smith MB H."/>
            <person name="Seth-Smith H."/>
        </authorList>
    </citation>
    <scope>NUCLEOTIDE SEQUENCE [LARGE SCALE GENOMIC DNA]</scope>
</reference>
<feature type="domain" description="PPE" evidence="3">
    <location>
        <begin position="6"/>
        <end position="168"/>
    </location>
</feature>
<comment type="similarity">
    <text evidence="1">Belongs to the mycobacterial PPE family.</text>
</comment>
<gene>
    <name evidence="5" type="ORF">MB901379_02428</name>
</gene>
<evidence type="ECO:0000313" key="5">
    <source>
        <dbReference type="EMBL" id="VDM88862.1"/>
    </source>
</evidence>
<dbReference type="SUPFAM" id="SSF140459">
    <property type="entry name" value="PE/PPE dimer-like"/>
    <property type="match status" value="1"/>
</dbReference>
<proteinExistence type="inferred from homology"/>
<dbReference type="AlphaFoldDB" id="A0A3S4FMY8"/>
<dbReference type="RefSeq" id="WP_158016848.1">
    <property type="nucleotide sequence ID" value="NZ_CBCSKE010000010.1"/>
</dbReference>
<dbReference type="InterPro" id="IPR000030">
    <property type="entry name" value="PPE_dom"/>
</dbReference>
<feature type="region of interest" description="Disordered" evidence="2">
    <location>
        <begin position="186"/>
        <end position="216"/>
    </location>
</feature>
<evidence type="ECO:0000259" key="3">
    <source>
        <dbReference type="Pfam" id="PF00823"/>
    </source>
</evidence>
<feature type="domain" description="PPE-PPW subfamily C-terminal" evidence="4">
    <location>
        <begin position="319"/>
        <end position="362"/>
    </location>
</feature>
<dbReference type="PANTHER" id="PTHR46766">
    <property type="entry name" value="GLUTAMINE-RICH PROTEIN 2"/>
    <property type="match status" value="1"/>
</dbReference>
<dbReference type="KEGG" id="mbai:MB901379_02428"/>
<dbReference type="InterPro" id="IPR038332">
    <property type="entry name" value="PPE_sf"/>
</dbReference>
<sequence length="370" mass="38324">MAVSFWAAWPPEVHSALLSTGAGPGPLLSAATEWKSLGDQHARAVSELEELLGWVHAGVWEGRGADGFAAACAAYLAWLTKTTVDYLMAAALLETTAAAYVSALAMMPTLAELTENQEIRTVLVATNFFGVNTGLIALNEAHYAAMWERAATAMTVYEATCTAAVAAAPPPLGIEPVVGQAHAEPRQAMRQPFSPDSSPSPSPSLGGRADNGPMLGWDEQELGWRLGYDVVHDSDCDDPFWVWDGPAELEPDEPPFALNSLAPQRSYVPALPPRPLPLPVGGGGGGRAVRPACDSAIVADHPTEQHRVPLGGPVQTGARGAGAFGFAGTIDRAGGTLGSGLTLLETAGPDCGLAAPLLPATWGQGSGLLP</sequence>
<evidence type="ECO:0000259" key="4">
    <source>
        <dbReference type="Pfam" id="PF18878"/>
    </source>
</evidence>
<dbReference type="InterPro" id="IPR043641">
    <property type="entry name" value="PPE-PPW_C"/>
</dbReference>